<comment type="catalytic activity">
    <reaction evidence="7">
        <text>D-fructose + ATP = D-fructose 6-phosphate + ADP + H(+)</text>
        <dbReference type="Rhea" id="RHEA:16125"/>
        <dbReference type="ChEBI" id="CHEBI:15378"/>
        <dbReference type="ChEBI" id="CHEBI:30616"/>
        <dbReference type="ChEBI" id="CHEBI:37721"/>
        <dbReference type="ChEBI" id="CHEBI:61527"/>
        <dbReference type="ChEBI" id="CHEBI:456216"/>
        <dbReference type="EC" id="2.7.1.4"/>
    </reaction>
</comment>
<dbReference type="Gene3D" id="3.30.420.40">
    <property type="match status" value="2"/>
</dbReference>
<organism evidence="8 9">
    <name type="scientific">Microbacterium marinilacus</name>
    <dbReference type="NCBI Taxonomy" id="415209"/>
    <lineage>
        <taxon>Bacteria</taxon>
        <taxon>Bacillati</taxon>
        <taxon>Actinomycetota</taxon>
        <taxon>Actinomycetes</taxon>
        <taxon>Micrococcales</taxon>
        <taxon>Microbacteriaceae</taxon>
        <taxon>Microbacterium</taxon>
    </lineage>
</organism>
<comment type="cofactor">
    <cofactor evidence="1">
        <name>Mg(2+)</name>
        <dbReference type="ChEBI" id="CHEBI:18420"/>
    </cofactor>
</comment>
<dbReference type="SUPFAM" id="SSF53067">
    <property type="entry name" value="Actin-like ATPase domain"/>
    <property type="match status" value="1"/>
</dbReference>
<dbReference type="CDD" id="cd24067">
    <property type="entry name" value="ASKHA_NBD_ROK_BsFRK-like"/>
    <property type="match status" value="1"/>
</dbReference>
<comment type="caution">
    <text evidence="8">The sequence shown here is derived from an EMBL/GenBank/DDBJ whole genome shotgun (WGS) entry which is preliminary data.</text>
</comment>
<dbReference type="InterPro" id="IPR043129">
    <property type="entry name" value="ATPase_NBD"/>
</dbReference>
<name>A0ABP7BWW9_9MICO</name>
<dbReference type="InterPro" id="IPR000600">
    <property type="entry name" value="ROK"/>
</dbReference>
<evidence type="ECO:0000256" key="3">
    <source>
        <dbReference type="ARBA" id="ARBA00022723"/>
    </source>
</evidence>
<dbReference type="PANTHER" id="PTHR42742">
    <property type="entry name" value="TRANSCRIPTIONAL REPRESSOR MPRA"/>
    <property type="match status" value="1"/>
</dbReference>
<protein>
    <recommendedName>
        <fullName evidence="6">fructokinase</fullName>
        <ecNumber evidence="6">2.7.1.4</ecNumber>
    </recommendedName>
</protein>
<dbReference type="Pfam" id="PF00480">
    <property type="entry name" value="ROK"/>
    <property type="match status" value="1"/>
</dbReference>
<dbReference type="RefSeq" id="WP_221856999.1">
    <property type="nucleotide sequence ID" value="NZ_BAAAYV010000025.1"/>
</dbReference>
<gene>
    <name evidence="8" type="ORF">GCM10022202_35930</name>
</gene>
<evidence type="ECO:0000256" key="5">
    <source>
        <dbReference type="ARBA" id="ARBA00022842"/>
    </source>
</evidence>
<accession>A0ABP7BWW9</accession>
<proteinExistence type="inferred from homology"/>
<dbReference type="PROSITE" id="PS01125">
    <property type="entry name" value="ROK"/>
    <property type="match status" value="1"/>
</dbReference>
<keyword evidence="3" id="KW-0479">Metal-binding</keyword>
<evidence type="ECO:0000256" key="2">
    <source>
        <dbReference type="ARBA" id="ARBA00006479"/>
    </source>
</evidence>
<evidence type="ECO:0000256" key="1">
    <source>
        <dbReference type="ARBA" id="ARBA00001946"/>
    </source>
</evidence>
<keyword evidence="9" id="KW-1185">Reference proteome</keyword>
<comment type="similarity">
    <text evidence="2">Belongs to the ROK (NagC/XylR) family.</text>
</comment>
<keyword evidence="5" id="KW-0460">Magnesium</keyword>
<evidence type="ECO:0000313" key="9">
    <source>
        <dbReference type="Proteomes" id="UP001410795"/>
    </source>
</evidence>
<evidence type="ECO:0000256" key="6">
    <source>
        <dbReference type="ARBA" id="ARBA00038887"/>
    </source>
</evidence>
<dbReference type="Proteomes" id="UP001410795">
    <property type="component" value="Unassembled WGS sequence"/>
</dbReference>
<dbReference type="EC" id="2.7.1.4" evidence="6"/>
<evidence type="ECO:0000256" key="7">
    <source>
        <dbReference type="ARBA" id="ARBA00048451"/>
    </source>
</evidence>
<reference evidence="9" key="1">
    <citation type="journal article" date="2019" name="Int. J. Syst. Evol. Microbiol.">
        <title>The Global Catalogue of Microorganisms (GCM) 10K type strain sequencing project: providing services to taxonomists for standard genome sequencing and annotation.</title>
        <authorList>
            <consortium name="The Broad Institute Genomics Platform"/>
            <consortium name="The Broad Institute Genome Sequencing Center for Infectious Disease"/>
            <person name="Wu L."/>
            <person name="Ma J."/>
        </authorList>
    </citation>
    <scope>NUCLEOTIDE SEQUENCE [LARGE SCALE GENOMIC DNA]</scope>
    <source>
        <strain evidence="9">JCM 16546</strain>
    </source>
</reference>
<dbReference type="InterPro" id="IPR049874">
    <property type="entry name" value="ROK_cs"/>
</dbReference>
<sequence length="309" mass="31686">MSNADSSPVSGLLSGADAVAGIETGGTKVFCAVSPADSPHEIVDSLRVDTRDPESTLGDIADFLGRHHMRTPIRAVGVASFGPVDTDPASPHYGSVTTTPKPGWAFTDLRRALAGLDPVPVSFVTDVTGSLLGERARGALQGLDDAAYVTVGTGVGAGVMVHGELVTGQGTPELGHILVRRDADDPFAGRCPFHGDCLEGLVSGPAVQDRWGRPARDAAEIELLAGYVAQLCLTLTLSVAPRRIVVGGGVSKTPGLLPAARRRLASLVGGYLGSTHPAEDPEGDYVVPPALGDLSGVHGALDLAASLLR</sequence>
<evidence type="ECO:0000256" key="4">
    <source>
        <dbReference type="ARBA" id="ARBA00022833"/>
    </source>
</evidence>
<dbReference type="EMBL" id="BAAAYV010000025">
    <property type="protein sequence ID" value="GAA3670556.1"/>
    <property type="molecule type" value="Genomic_DNA"/>
</dbReference>
<dbReference type="PANTHER" id="PTHR42742:SF3">
    <property type="entry name" value="FRUCTOKINASE"/>
    <property type="match status" value="1"/>
</dbReference>
<keyword evidence="4" id="KW-0862">Zinc</keyword>
<dbReference type="InterPro" id="IPR051804">
    <property type="entry name" value="Carb_Metab_Reg_Kinase/Isom"/>
</dbReference>
<evidence type="ECO:0000313" key="8">
    <source>
        <dbReference type="EMBL" id="GAA3670556.1"/>
    </source>
</evidence>